<dbReference type="SUPFAM" id="SSF53633">
    <property type="entry name" value="Carbamate kinase-like"/>
    <property type="match status" value="1"/>
</dbReference>
<dbReference type="InterPro" id="IPR036393">
    <property type="entry name" value="AceGlu_kinase-like_sf"/>
</dbReference>
<dbReference type="AlphaFoldDB" id="A0A0B3XU29"/>
<dbReference type="PANTHER" id="PTHR43654:SF1">
    <property type="entry name" value="ISOPENTENYL PHOSPHATE KINASE"/>
    <property type="match status" value="1"/>
</dbReference>
<protein>
    <recommendedName>
        <fullName evidence="8">Glutamate 5-kinase</fullName>
        <ecNumber evidence="8">2.7.2.11</ecNumber>
    </recommendedName>
    <alternativeName>
        <fullName evidence="8">Gamma-glutamyl kinase</fullName>
        <shortName evidence="8">GK</shortName>
    </alternativeName>
</protein>
<reference evidence="10 11" key="1">
    <citation type="submission" date="2014-12" db="EMBL/GenBank/DDBJ databases">
        <title>Genome sequencing of Alteromonas marina AD001.</title>
        <authorList>
            <person name="Adrian T.G.S."/>
            <person name="Chan K.G."/>
        </authorList>
    </citation>
    <scope>NUCLEOTIDE SEQUENCE [LARGE SCALE GENOMIC DNA]</scope>
    <source>
        <strain evidence="10 11">AD001</strain>
    </source>
</reference>
<evidence type="ECO:0000256" key="8">
    <source>
        <dbReference type="HAMAP-Rule" id="MF_00456"/>
    </source>
</evidence>
<dbReference type="InterPro" id="IPR001057">
    <property type="entry name" value="Glu/AcGlu_kinase"/>
</dbReference>
<dbReference type="InterPro" id="IPR041739">
    <property type="entry name" value="G5K_ProB"/>
</dbReference>
<keyword evidence="11" id="KW-1185">Reference proteome</keyword>
<keyword evidence="6 8" id="KW-0418">Kinase</keyword>
<dbReference type="EMBL" id="JWLW01000017">
    <property type="protein sequence ID" value="KHT52494.1"/>
    <property type="molecule type" value="Genomic_DNA"/>
</dbReference>
<dbReference type="EC" id="2.7.2.11" evidence="8"/>
<dbReference type="GO" id="GO:0003723">
    <property type="term" value="F:RNA binding"/>
    <property type="evidence" value="ECO:0007669"/>
    <property type="project" value="InterPro"/>
</dbReference>
<comment type="catalytic activity">
    <reaction evidence="8">
        <text>L-glutamate + ATP = L-glutamyl 5-phosphate + ADP</text>
        <dbReference type="Rhea" id="RHEA:14877"/>
        <dbReference type="ChEBI" id="CHEBI:29985"/>
        <dbReference type="ChEBI" id="CHEBI:30616"/>
        <dbReference type="ChEBI" id="CHEBI:58274"/>
        <dbReference type="ChEBI" id="CHEBI:456216"/>
        <dbReference type="EC" id="2.7.2.11"/>
    </reaction>
</comment>
<feature type="binding site" evidence="8">
    <location>
        <begin position="167"/>
        <end position="168"/>
    </location>
    <ligand>
        <name>ATP</name>
        <dbReference type="ChEBI" id="CHEBI:30616"/>
    </ligand>
</feature>
<proteinExistence type="inferred from homology"/>
<dbReference type="CDD" id="cd04242">
    <property type="entry name" value="AAK_G5K_ProB"/>
    <property type="match status" value="1"/>
</dbReference>
<dbReference type="InterPro" id="IPR019797">
    <property type="entry name" value="Glutamate_5-kinase_CS"/>
</dbReference>
<dbReference type="GO" id="GO:0005829">
    <property type="term" value="C:cytosol"/>
    <property type="evidence" value="ECO:0007669"/>
    <property type="project" value="TreeGrafter"/>
</dbReference>
<dbReference type="Pfam" id="PF00696">
    <property type="entry name" value="AA_kinase"/>
    <property type="match status" value="1"/>
</dbReference>
<evidence type="ECO:0000256" key="7">
    <source>
        <dbReference type="ARBA" id="ARBA00022840"/>
    </source>
</evidence>
<feature type="binding site" evidence="8">
    <location>
        <position position="12"/>
    </location>
    <ligand>
        <name>ATP</name>
        <dbReference type="ChEBI" id="CHEBI:30616"/>
    </ligand>
</feature>
<organism evidence="10 11">
    <name type="scientific">Alteromonas marina</name>
    <dbReference type="NCBI Taxonomy" id="203795"/>
    <lineage>
        <taxon>Bacteria</taxon>
        <taxon>Pseudomonadati</taxon>
        <taxon>Pseudomonadota</taxon>
        <taxon>Gammaproteobacteria</taxon>
        <taxon>Alteromonadales</taxon>
        <taxon>Alteromonadaceae</taxon>
        <taxon>Alteromonas/Salinimonas group</taxon>
        <taxon>Alteromonas</taxon>
    </lineage>
</organism>
<dbReference type="InterPro" id="IPR036974">
    <property type="entry name" value="PUA_sf"/>
</dbReference>
<gene>
    <name evidence="8" type="primary">proB</name>
    <name evidence="10" type="ORF">RJ41_11055</name>
</gene>
<comment type="pathway">
    <text evidence="8">Amino-acid biosynthesis; L-proline biosynthesis; L-glutamate 5-semialdehyde from L-glutamate: step 1/2.</text>
</comment>
<keyword evidence="1 8" id="KW-0963">Cytoplasm</keyword>
<dbReference type="GO" id="GO:0055129">
    <property type="term" value="P:L-proline biosynthetic process"/>
    <property type="evidence" value="ECO:0007669"/>
    <property type="project" value="UniProtKB-UniRule"/>
</dbReference>
<dbReference type="PIRSF" id="PIRSF000729">
    <property type="entry name" value="GK"/>
    <property type="match status" value="1"/>
</dbReference>
<dbReference type="InterPro" id="IPR005715">
    <property type="entry name" value="Glu_5kinase/COase_Synthase"/>
</dbReference>
<dbReference type="UniPathway" id="UPA00098">
    <property type="reaction ID" value="UER00359"/>
</dbReference>
<evidence type="ECO:0000256" key="2">
    <source>
        <dbReference type="ARBA" id="ARBA00022605"/>
    </source>
</evidence>
<feature type="binding site" evidence="8">
    <location>
        <position position="147"/>
    </location>
    <ligand>
        <name>substrate</name>
    </ligand>
</feature>
<comment type="subcellular location">
    <subcellularLocation>
        <location evidence="8">Cytoplasm</location>
    </subcellularLocation>
</comment>
<dbReference type="InterPro" id="IPR011529">
    <property type="entry name" value="Glu_5kinase"/>
</dbReference>
<dbReference type="GO" id="GO:0004349">
    <property type="term" value="F:glutamate 5-kinase activity"/>
    <property type="evidence" value="ECO:0007669"/>
    <property type="project" value="UniProtKB-UniRule"/>
</dbReference>
<feature type="binding site" evidence="8">
    <location>
        <position position="135"/>
    </location>
    <ligand>
        <name>substrate</name>
    </ligand>
</feature>
<keyword evidence="2 8" id="KW-0028">Amino-acid biosynthesis</keyword>
<dbReference type="HAMAP" id="MF_00456">
    <property type="entry name" value="ProB"/>
    <property type="match status" value="1"/>
</dbReference>
<evidence type="ECO:0000256" key="5">
    <source>
        <dbReference type="ARBA" id="ARBA00022741"/>
    </source>
</evidence>
<dbReference type="OrthoDB" id="9804434at2"/>
<accession>A0A0B3XU29</accession>
<dbReference type="Proteomes" id="UP000031197">
    <property type="component" value="Unassembled WGS sequence"/>
</dbReference>
<dbReference type="PRINTS" id="PR00474">
    <property type="entry name" value="GLU5KINASE"/>
</dbReference>
<sequence>MSHPNWKRVVIKVGSALISPNQQGCSSHYLLSIAQFIVRCRANGTQVVLVSSGSVAAGAHLFPEQEKSDIAVKKAMAAAGQTEMIATWDRLFDFPSAQMLLTHADLRDRERYVSIRETIFSLLDNNILPIVNENDTVTTDKLKVGDNDNLSAMVASAAEADALIICSDIDGLYDKNPHEHDDAQLLKSVNTIDQSIYDMAGGAVKGGVGTGGMRTKIEAAEKAVSHGIDTYIINGFTELSFNMLLAGENPGTHFVPHAKPMQENVHWMRHTSNAQGEVIVEGDFDASLDSDAEQLTSSEIIDVKGEFSVGDTILVRKEDGTKLVKAKSNYSSCLLNFIANQENEEFAHEFEEKTGPIISDQHIANLEKE</sequence>
<dbReference type="PANTHER" id="PTHR43654">
    <property type="entry name" value="GLUTAMATE 5-KINASE"/>
    <property type="match status" value="1"/>
</dbReference>
<dbReference type="RefSeq" id="WP_039220547.1">
    <property type="nucleotide sequence ID" value="NZ_JWLW01000017.1"/>
</dbReference>
<dbReference type="NCBIfam" id="TIGR01027">
    <property type="entry name" value="proB"/>
    <property type="match status" value="1"/>
</dbReference>
<evidence type="ECO:0000259" key="9">
    <source>
        <dbReference type="Pfam" id="PF00696"/>
    </source>
</evidence>
<dbReference type="SUPFAM" id="SSF88697">
    <property type="entry name" value="PUA domain-like"/>
    <property type="match status" value="1"/>
</dbReference>
<dbReference type="PROSITE" id="PS00902">
    <property type="entry name" value="GLUTAMATE_5_KINASE"/>
    <property type="match status" value="1"/>
</dbReference>
<feature type="binding site" evidence="8">
    <location>
        <begin position="210"/>
        <end position="216"/>
    </location>
    <ligand>
        <name>ATP</name>
        <dbReference type="ChEBI" id="CHEBI:30616"/>
    </ligand>
</feature>
<dbReference type="FunFam" id="3.40.1160.10:FF:000006">
    <property type="entry name" value="Glutamate 5-kinase"/>
    <property type="match status" value="1"/>
</dbReference>
<dbReference type="Gene3D" id="2.30.130.10">
    <property type="entry name" value="PUA domain"/>
    <property type="match status" value="1"/>
</dbReference>
<dbReference type="InterPro" id="IPR001048">
    <property type="entry name" value="Asp/Glu/Uridylate_kinase"/>
</dbReference>
<keyword evidence="7 8" id="KW-0067">ATP-binding</keyword>
<dbReference type="InterPro" id="IPR015947">
    <property type="entry name" value="PUA-like_sf"/>
</dbReference>
<evidence type="ECO:0000256" key="1">
    <source>
        <dbReference type="ARBA" id="ARBA00022490"/>
    </source>
</evidence>
<evidence type="ECO:0000313" key="11">
    <source>
        <dbReference type="Proteomes" id="UP000031197"/>
    </source>
</evidence>
<keyword evidence="5 8" id="KW-0547">Nucleotide-binding</keyword>
<keyword evidence="4 8" id="KW-0808">Transferase</keyword>
<keyword evidence="3 8" id="KW-0641">Proline biosynthesis</keyword>
<comment type="caution">
    <text evidence="10">The sequence shown here is derived from an EMBL/GenBank/DDBJ whole genome shotgun (WGS) entry which is preliminary data.</text>
</comment>
<feature type="binding site" evidence="8">
    <location>
        <position position="52"/>
    </location>
    <ligand>
        <name>substrate</name>
    </ligand>
</feature>
<dbReference type="GO" id="GO:0005524">
    <property type="term" value="F:ATP binding"/>
    <property type="evidence" value="ECO:0007669"/>
    <property type="project" value="UniProtKB-KW"/>
</dbReference>
<evidence type="ECO:0000256" key="4">
    <source>
        <dbReference type="ARBA" id="ARBA00022679"/>
    </source>
</evidence>
<evidence type="ECO:0000256" key="3">
    <source>
        <dbReference type="ARBA" id="ARBA00022650"/>
    </source>
</evidence>
<name>A0A0B3XU29_9ALTE</name>
<comment type="function">
    <text evidence="8">Catalyzes the transfer of a phosphate group to glutamate to form L-glutamate 5-phosphate.</text>
</comment>
<dbReference type="Gene3D" id="3.40.1160.10">
    <property type="entry name" value="Acetylglutamate kinase-like"/>
    <property type="match status" value="1"/>
</dbReference>
<evidence type="ECO:0000313" key="10">
    <source>
        <dbReference type="EMBL" id="KHT52494.1"/>
    </source>
</evidence>
<evidence type="ECO:0000256" key="6">
    <source>
        <dbReference type="ARBA" id="ARBA00022777"/>
    </source>
</evidence>
<feature type="domain" description="Aspartate/glutamate/uridylate kinase" evidence="9">
    <location>
        <begin position="7"/>
        <end position="234"/>
    </location>
</feature>
<comment type="similarity">
    <text evidence="8">Belongs to the glutamate 5-kinase family.</text>
</comment>